<feature type="chain" id="PRO_5008646576" description="Lipoprotein" evidence="1">
    <location>
        <begin position="17"/>
        <end position="85"/>
    </location>
</feature>
<dbReference type="RefSeq" id="WP_065789786.1">
    <property type="nucleotide sequence ID" value="NZ_MAUJ01000001.1"/>
</dbReference>
<dbReference type="Proteomes" id="UP000093366">
    <property type="component" value="Unassembled WGS sequence"/>
</dbReference>
<evidence type="ECO:0000313" key="3">
    <source>
        <dbReference type="Proteomes" id="UP000093366"/>
    </source>
</evidence>
<evidence type="ECO:0000256" key="1">
    <source>
        <dbReference type="SAM" id="SignalP"/>
    </source>
</evidence>
<accession>A0A1C0TWS6</accession>
<evidence type="ECO:0008006" key="4">
    <source>
        <dbReference type="Google" id="ProtNLM"/>
    </source>
</evidence>
<proteinExistence type="predicted"/>
<protein>
    <recommendedName>
        <fullName evidence="4">Lipoprotein</fullName>
    </recommendedName>
</protein>
<comment type="caution">
    <text evidence="2">The sequence shown here is derived from an EMBL/GenBank/DDBJ whole genome shotgun (WGS) entry which is preliminary data.</text>
</comment>
<dbReference type="AlphaFoldDB" id="A0A1C0TWS6"/>
<gene>
    <name evidence="2" type="ORF">A7985_07485</name>
</gene>
<dbReference type="EMBL" id="MAUJ01000001">
    <property type="protein sequence ID" value="OCQ23773.1"/>
    <property type="molecule type" value="Genomic_DNA"/>
</dbReference>
<name>A0A1C0TWS6_9GAMM</name>
<organism evidence="2 3">
    <name type="scientific">Pseudoalteromonas luteoviolacea</name>
    <dbReference type="NCBI Taxonomy" id="43657"/>
    <lineage>
        <taxon>Bacteria</taxon>
        <taxon>Pseudomonadati</taxon>
        <taxon>Pseudomonadota</taxon>
        <taxon>Gammaproteobacteria</taxon>
        <taxon>Alteromonadales</taxon>
        <taxon>Pseudoalteromonadaceae</taxon>
        <taxon>Pseudoalteromonas</taxon>
    </lineage>
</organism>
<evidence type="ECO:0000313" key="2">
    <source>
        <dbReference type="EMBL" id="OCQ23773.1"/>
    </source>
</evidence>
<feature type="signal peptide" evidence="1">
    <location>
        <begin position="1"/>
        <end position="16"/>
    </location>
</feature>
<reference evidence="3" key="1">
    <citation type="submission" date="2016-07" db="EMBL/GenBank/DDBJ databases">
        <authorList>
            <person name="Florea S."/>
            <person name="Webb J.S."/>
            <person name="Jaromczyk J."/>
            <person name="Schardl C.L."/>
        </authorList>
    </citation>
    <scope>NUCLEOTIDE SEQUENCE [LARGE SCALE GENOMIC DNA]</scope>
    <source>
        <strain evidence="3">IPB1</strain>
    </source>
</reference>
<keyword evidence="1" id="KW-0732">Signal</keyword>
<sequence>MRVVILILILFCTSCASNSTLESESSTVNLNERQVQCIKDIKIEEQSSEEYKNEKEMCIKYHTPNKLGAILQAAVSVALLAGIIF</sequence>